<dbReference type="InterPro" id="IPR055066">
    <property type="entry name" value="AASDHPPT_N"/>
</dbReference>
<dbReference type="AlphaFoldDB" id="A0A7X5QSG4"/>
<dbReference type="PANTHER" id="PTHR12215:SF10">
    <property type="entry name" value="L-AMINOADIPATE-SEMIALDEHYDE DEHYDROGENASE-PHOSPHOPANTETHEINYL TRANSFERASE"/>
    <property type="match status" value="1"/>
</dbReference>
<sequence length="270" mass="29276">MTPAPCRSRHGGEETLRHSGKRALAAMAAPTGIAGVLCNAGFEAPRADQASVLVFEARTMTAHMAEATHLLDRRELTRAARFRFRRDRDTYTLAHAAWRVALGRCLDIDPREVPLATTADGQPRLAGTALSTSLSHSGDLVALTVCPAATVGVDIEQWPPRIDLEALMPMFCTREECAELARLDAARKARALLELWTRKEALLKAFGVGLLTDPATVPAPSTHPLMPPASALHYPPCHTRNLRSGEHWIAALAAPSAVCDIRLHLLSQPR</sequence>
<evidence type="ECO:0000256" key="1">
    <source>
        <dbReference type="ARBA" id="ARBA00010990"/>
    </source>
</evidence>
<dbReference type="Proteomes" id="UP000518878">
    <property type="component" value="Unassembled WGS sequence"/>
</dbReference>
<gene>
    <name evidence="5" type="ORF">HBF32_03580</name>
</gene>
<keyword evidence="6" id="KW-1185">Reference proteome</keyword>
<dbReference type="InterPro" id="IPR037143">
    <property type="entry name" value="4-PPantetheinyl_Trfase_dom_sf"/>
</dbReference>
<name>A0A7X5QSG4_9GAMM</name>
<keyword evidence="2 5" id="KW-0808">Transferase</keyword>
<dbReference type="SUPFAM" id="SSF56214">
    <property type="entry name" value="4'-phosphopantetheinyl transferase"/>
    <property type="match status" value="2"/>
</dbReference>
<evidence type="ECO:0000259" key="3">
    <source>
        <dbReference type="Pfam" id="PF01648"/>
    </source>
</evidence>
<dbReference type="Pfam" id="PF22624">
    <property type="entry name" value="AASDHPPT_N"/>
    <property type="match status" value="1"/>
</dbReference>
<dbReference type="RefSeq" id="WP_166698254.1">
    <property type="nucleotide sequence ID" value="NZ_JAAQTL010000001.1"/>
</dbReference>
<organism evidence="5 6">
    <name type="scientific">Luteibacter yeojuensis</name>
    <dbReference type="NCBI Taxonomy" id="345309"/>
    <lineage>
        <taxon>Bacteria</taxon>
        <taxon>Pseudomonadati</taxon>
        <taxon>Pseudomonadota</taxon>
        <taxon>Gammaproteobacteria</taxon>
        <taxon>Lysobacterales</taxon>
        <taxon>Rhodanobacteraceae</taxon>
        <taxon>Luteibacter</taxon>
    </lineage>
</organism>
<dbReference type="Pfam" id="PF01648">
    <property type="entry name" value="ACPS"/>
    <property type="match status" value="1"/>
</dbReference>
<evidence type="ECO:0000313" key="5">
    <source>
        <dbReference type="EMBL" id="NID14544.1"/>
    </source>
</evidence>
<evidence type="ECO:0000256" key="2">
    <source>
        <dbReference type="ARBA" id="ARBA00022679"/>
    </source>
</evidence>
<comment type="similarity">
    <text evidence="1">Belongs to the P-Pant transferase superfamily. Gsp/Sfp/HetI/AcpT family.</text>
</comment>
<dbReference type="InterPro" id="IPR008278">
    <property type="entry name" value="4-PPantetheinyl_Trfase_dom"/>
</dbReference>
<proteinExistence type="inferred from homology"/>
<accession>A0A7X5QSG4</accession>
<dbReference type="Gene3D" id="3.90.470.20">
    <property type="entry name" value="4'-phosphopantetheinyl transferase domain"/>
    <property type="match status" value="1"/>
</dbReference>
<dbReference type="PANTHER" id="PTHR12215">
    <property type="entry name" value="PHOSPHOPANTETHEINE TRANSFERASE"/>
    <property type="match status" value="1"/>
</dbReference>
<reference evidence="5 6" key="1">
    <citation type="journal article" date="2006" name="Int. J. Syst. Evol. Microbiol.">
        <title>Dyella yeojuensis sp. nov., isolated from greenhouse soil in Korea.</title>
        <authorList>
            <person name="Kim B.Y."/>
            <person name="Weon H.Y."/>
            <person name="Lee K.H."/>
            <person name="Seok S.J."/>
            <person name="Kwon S.W."/>
            <person name="Go S.J."/>
            <person name="Stackebrandt E."/>
        </authorList>
    </citation>
    <scope>NUCLEOTIDE SEQUENCE [LARGE SCALE GENOMIC DNA]</scope>
    <source>
        <strain evidence="5 6">DSM 17673</strain>
    </source>
</reference>
<dbReference type="GO" id="GO:0000287">
    <property type="term" value="F:magnesium ion binding"/>
    <property type="evidence" value="ECO:0007669"/>
    <property type="project" value="InterPro"/>
</dbReference>
<dbReference type="GO" id="GO:0019878">
    <property type="term" value="P:lysine biosynthetic process via aminoadipic acid"/>
    <property type="evidence" value="ECO:0007669"/>
    <property type="project" value="TreeGrafter"/>
</dbReference>
<dbReference type="GO" id="GO:0008897">
    <property type="term" value="F:holo-[acyl-carrier-protein] synthase activity"/>
    <property type="evidence" value="ECO:0007669"/>
    <property type="project" value="InterPro"/>
</dbReference>
<feature type="domain" description="4'-phosphopantetheinyl transferase N-terminal" evidence="4">
    <location>
        <begin position="62"/>
        <end position="144"/>
    </location>
</feature>
<dbReference type="InterPro" id="IPR050559">
    <property type="entry name" value="P-Pant_transferase_sf"/>
</dbReference>
<dbReference type="EMBL" id="JAAQTL010000001">
    <property type="protein sequence ID" value="NID14544.1"/>
    <property type="molecule type" value="Genomic_DNA"/>
</dbReference>
<evidence type="ECO:0000313" key="6">
    <source>
        <dbReference type="Proteomes" id="UP000518878"/>
    </source>
</evidence>
<dbReference type="GO" id="GO:0005829">
    <property type="term" value="C:cytosol"/>
    <property type="evidence" value="ECO:0007669"/>
    <property type="project" value="TreeGrafter"/>
</dbReference>
<protein>
    <submittedName>
        <fullName evidence="5">4'-phosphopantetheinyl transferase superfamily protein</fullName>
    </submittedName>
</protein>
<evidence type="ECO:0000259" key="4">
    <source>
        <dbReference type="Pfam" id="PF22624"/>
    </source>
</evidence>
<comment type="caution">
    <text evidence="5">The sequence shown here is derived from an EMBL/GenBank/DDBJ whole genome shotgun (WGS) entry which is preliminary data.</text>
</comment>
<feature type="domain" description="4'-phosphopantetheinyl transferase" evidence="3">
    <location>
        <begin position="151"/>
        <end position="216"/>
    </location>
</feature>